<gene>
    <name evidence="10" type="ORF">OSB1V03_LOCUS10427</name>
</gene>
<feature type="compositionally biased region" description="Low complexity" evidence="8">
    <location>
        <begin position="185"/>
        <end position="198"/>
    </location>
</feature>
<dbReference type="InterPro" id="IPR035501">
    <property type="entry name" value="GLYR1_PWWP"/>
</dbReference>
<feature type="compositionally biased region" description="Polar residues" evidence="8">
    <location>
        <begin position="239"/>
        <end position="249"/>
    </location>
</feature>
<dbReference type="Pfam" id="PF03446">
    <property type="entry name" value="NAD_binding_2"/>
    <property type="match status" value="1"/>
</dbReference>
<dbReference type="GO" id="GO:0140673">
    <property type="term" value="P:transcription elongation-coupled chromatin remodeling"/>
    <property type="evidence" value="ECO:0007669"/>
    <property type="project" value="TreeGrafter"/>
</dbReference>
<dbReference type="InterPro" id="IPR006115">
    <property type="entry name" value="6PGDH_NADP-bd"/>
</dbReference>
<sequence length="589" mass="62857">MSSSGPKFTIGDLVWAKMKGFSPWPGKIVDGSQANLRSPKPPGNLRQKSIQCVYFFGSNNFGWIQEDAIKPYAEFKDQNCKLNKSHAFKEAIEKIEEFIKTGEIAPVTTATAGDQTPNSGTNLSHKTSVNALSAQTGADKSAADKEPGLRTAGDDNKGLKLPSIDEEIATIFTGNKTDGEEKKTNATNSASAASTPTAGQRDYSRTPFGPKSKAGKSKASTPAANDDDAPPPPAKRSKSASIEENVNNTSAAKSPAKSAARNLLARTSQYLLDSNSTAVNDQPEVDLKTISAKSKTIQPSSLKFGFIGLGLMGQRLLKNLLNSGHTVTIWNRTPSKCKDFVKAGAVKATTPADVVAASDIIFSCLADPHAVKEIVFGNCGILAEIRSTKGYVEMTTIDADTSNDISEAIMARGGRYLEAPLIGSGKLQAEEGNLTVIVAGDKSLFDECNSCFQAISKHAFYLGGQVGDASKMNLVVSMLIGNLIGSLAESMALADRTSLSQKDLLEILSLSPLNCQTLISKGKSMIDGGFATEMPLTHMQKDLRLALQLAEVYEHPIPITASTNEVFKHAKHLGYSEHDVAAVYIRSRF</sequence>
<evidence type="ECO:0000256" key="3">
    <source>
        <dbReference type="ARBA" id="ARBA00022454"/>
    </source>
</evidence>
<dbReference type="PANTHER" id="PTHR43580:SF2">
    <property type="entry name" value="CYTOKINE-LIKE NUCLEAR FACTOR N-PAC"/>
    <property type="match status" value="1"/>
</dbReference>
<comment type="subcellular location">
    <subcellularLocation>
        <location evidence="1">Chromosome</location>
    </subcellularLocation>
</comment>
<accession>A0A7R9Q2N0</accession>
<dbReference type="Pfam" id="PF00855">
    <property type="entry name" value="PWWP"/>
    <property type="match status" value="1"/>
</dbReference>
<dbReference type="CDD" id="cd05836">
    <property type="entry name" value="PWWP_GLYR1"/>
    <property type="match status" value="1"/>
</dbReference>
<dbReference type="PANTHER" id="PTHR43580">
    <property type="entry name" value="OXIDOREDUCTASE GLYR1-RELATED"/>
    <property type="match status" value="1"/>
</dbReference>
<protein>
    <recommendedName>
        <fullName evidence="5">Cytokine-like nuclear factor N-PAC</fullName>
    </recommendedName>
    <alternativeName>
        <fullName evidence="4">Glyoxylate reductase 1 homolog</fullName>
    </alternativeName>
    <alternativeName>
        <fullName evidence="7">Nuclear protein NP60 homolog</fullName>
    </alternativeName>
    <alternativeName>
        <fullName evidence="6">Putative oxidoreductase GLYR1 homolog</fullName>
    </alternativeName>
</protein>
<dbReference type="EMBL" id="CAJPIZ010007620">
    <property type="protein sequence ID" value="CAG2110443.1"/>
    <property type="molecule type" value="Genomic_DNA"/>
</dbReference>
<proteinExistence type="inferred from homology"/>
<feature type="compositionally biased region" description="Basic and acidic residues" evidence="8">
    <location>
        <begin position="141"/>
        <end position="158"/>
    </location>
</feature>
<feature type="compositionally biased region" description="Low complexity" evidence="8">
    <location>
        <begin position="250"/>
        <end position="259"/>
    </location>
</feature>
<dbReference type="Proteomes" id="UP000759131">
    <property type="component" value="Unassembled WGS sequence"/>
</dbReference>
<evidence type="ECO:0000256" key="7">
    <source>
        <dbReference type="ARBA" id="ARBA00082969"/>
    </source>
</evidence>
<evidence type="ECO:0000256" key="4">
    <source>
        <dbReference type="ARBA" id="ARBA00030287"/>
    </source>
</evidence>
<dbReference type="Gene3D" id="3.40.50.720">
    <property type="entry name" value="NAD(P)-binding Rossmann-like Domain"/>
    <property type="match status" value="1"/>
</dbReference>
<dbReference type="GO" id="GO:0050661">
    <property type="term" value="F:NADP binding"/>
    <property type="evidence" value="ECO:0007669"/>
    <property type="project" value="InterPro"/>
</dbReference>
<evidence type="ECO:0000256" key="2">
    <source>
        <dbReference type="ARBA" id="ARBA00007598"/>
    </source>
</evidence>
<evidence type="ECO:0000256" key="5">
    <source>
        <dbReference type="ARBA" id="ARBA00034140"/>
    </source>
</evidence>
<dbReference type="InterPro" id="IPR036291">
    <property type="entry name" value="NAD(P)-bd_dom_sf"/>
</dbReference>
<dbReference type="InterPro" id="IPR013328">
    <property type="entry name" value="6PGD_dom2"/>
</dbReference>
<dbReference type="SMART" id="SM00293">
    <property type="entry name" value="PWWP"/>
    <property type="match status" value="1"/>
</dbReference>
<evidence type="ECO:0000256" key="6">
    <source>
        <dbReference type="ARBA" id="ARBA00078412"/>
    </source>
</evidence>
<dbReference type="GO" id="GO:0051287">
    <property type="term" value="F:NAD binding"/>
    <property type="evidence" value="ECO:0007669"/>
    <property type="project" value="InterPro"/>
</dbReference>
<dbReference type="GO" id="GO:0003677">
    <property type="term" value="F:DNA binding"/>
    <property type="evidence" value="ECO:0007669"/>
    <property type="project" value="TreeGrafter"/>
</dbReference>
<dbReference type="OrthoDB" id="6493824at2759"/>
<feature type="domain" description="PWWP" evidence="9">
    <location>
        <begin position="10"/>
        <end position="75"/>
    </location>
</feature>
<dbReference type="InterPro" id="IPR029154">
    <property type="entry name" value="HIBADH-like_NADP-bd"/>
</dbReference>
<reference evidence="10" key="1">
    <citation type="submission" date="2020-11" db="EMBL/GenBank/DDBJ databases">
        <authorList>
            <person name="Tran Van P."/>
        </authorList>
    </citation>
    <scope>NUCLEOTIDE SEQUENCE</scope>
</reference>
<dbReference type="InterPro" id="IPR000313">
    <property type="entry name" value="PWWP_dom"/>
</dbReference>
<dbReference type="AlphaFoldDB" id="A0A7R9Q2N0"/>
<keyword evidence="3" id="KW-0158">Chromosome</keyword>
<dbReference type="FunFam" id="3.40.50.720:FF:000058">
    <property type="entry name" value="Putative oxidoreductase GLYR1 homolog"/>
    <property type="match status" value="1"/>
</dbReference>
<dbReference type="InterPro" id="IPR008927">
    <property type="entry name" value="6-PGluconate_DH-like_C_sf"/>
</dbReference>
<dbReference type="Gene3D" id="2.30.30.140">
    <property type="match status" value="1"/>
</dbReference>
<dbReference type="SUPFAM" id="SSF48179">
    <property type="entry name" value="6-phosphogluconate dehydrogenase C-terminal domain-like"/>
    <property type="match status" value="1"/>
</dbReference>
<dbReference type="SUPFAM" id="SSF63748">
    <property type="entry name" value="Tudor/PWWP/MBT"/>
    <property type="match status" value="1"/>
</dbReference>
<dbReference type="Gene3D" id="1.10.1040.10">
    <property type="entry name" value="N-(1-d-carboxylethyl)-l-norvaline Dehydrogenase, domain 2"/>
    <property type="match status" value="1"/>
</dbReference>
<dbReference type="SUPFAM" id="SSF51735">
    <property type="entry name" value="NAD(P)-binding Rossmann-fold domains"/>
    <property type="match status" value="1"/>
</dbReference>
<dbReference type="EMBL" id="OC862195">
    <property type="protein sequence ID" value="CAD7630013.1"/>
    <property type="molecule type" value="Genomic_DNA"/>
</dbReference>
<dbReference type="PROSITE" id="PS50812">
    <property type="entry name" value="PWWP"/>
    <property type="match status" value="1"/>
</dbReference>
<dbReference type="GO" id="GO:0000785">
    <property type="term" value="C:chromatin"/>
    <property type="evidence" value="ECO:0007669"/>
    <property type="project" value="TreeGrafter"/>
</dbReference>
<evidence type="ECO:0000313" key="10">
    <source>
        <dbReference type="EMBL" id="CAD7630013.1"/>
    </source>
</evidence>
<evidence type="ECO:0000256" key="8">
    <source>
        <dbReference type="SAM" id="MobiDB-lite"/>
    </source>
</evidence>
<evidence type="ECO:0000313" key="11">
    <source>
        <dbReference type="Proteomes" id="UP000759131"/>
    </source>
</evidence>
<name>A0A7R9Q2N0_9ACAR</name>
<feature type="region of interest" description="Disordered" evidence="8">
    <location>
        <begin position="134"/>
        <end position="259"/>
    </location>
</feature>
<organism evidence="10">
    <name type="scientific">Medioppia subpectinata</name>
    <dbReference type="NCBI Taxonomy" id="1979941"/>
    <lineage>
        <taxon>Eukaryota</taxon>
        <taxon>Metazoa</taxon>
        <taxon>Ecdysozoa</taxon>
        <taxon>Arthropoda</taxon>
        <taxon>Chelicerata</taxon>
        <taxon>Arachnida</taxon>
        <taxon>Acari</taxon>
        <taxon>Acariformes</taxon>
        <taxon>Sarcoptiformes</taxon>
        <taxon>Oribatida</taxon>
        <taxon>Brachypylina</taxon>
        <taxon>Oppioidea</taxon>
        <taxon>Oppiidae</taxon>
        <taxon>Medioppia</taxon>
    </lineage>
</organism>
<dbReference type="Pfam" id="PF14833">
    <property type="entry name" value="NAD_binding_11"/>
    <property type="match status" value="1"/>
</dbReference>
<feature type="compositionally biased region" description="Low complexity" evidence="8">
    <location>
        <begin position="209"/>
        <end position="224"/>
    </location>
</feature>
<comment type="similarity">
    <text evidence="2">Belongs to the HIBADH-related family. NP60 subfamily.</text>
</comment>
<dbReference type="GO" id="GO:0031491">
    <property type="term" value="F:nucleosome binding"/>
    <property type="evidence" value="ECO:0007669"/>
    <property type="project" value="TreeGrafter"/>
</dbReference>
<dbReference type="InterPro" id="IPR051265">
    <property type="entry name" value="HIBADH-related_NP60_sf"/>
</dbReference>
<keyword evidence="11" id="KW-1185">Reference proteome</keyword>
<evidence type="ECO:0000256" key="1">
    <source>
        <dbReference type="ARBA" id="ARBA00004286"/>
    </source>
</evidence>
<evidence type="ECO:0000259" key="9">
    <source>
        <dbReference type="PROSITE" id="PS50812"/>
    </source>
</evidence>